<keyword evidence="4" id="KW-0539">Nucleus</keyword>
<sequence>MVAQTRHSGRSPVKKKLAFSEKLHTKGIATDALLKKLKTLHSQLTELEQTLVEVSSLNSIRKELVNTSILLHKDKGVKSYAACCLAEVLRLYAPDAPYTQAELRDIFQFFIRQLSTGLTGKDSPYYDQYFLLLESLSTVKSVVLVCDLPNAEELLAEIFRNFFALVRRDLSNKKVEMFIADILVALIDESQSLPSEVLETIMSQFMDKNARIEQPAYRLAVQVCNSTADRLQRHVSQYFSDIIYANARGDEEDFSEIRTAHDLIKRLYQSCPGLLHSVIPQLEEELRAEDNTPRSIAVQALGEMFAGKGGADLVKKYPTTWNVWLSRKNDKSPAIRISFVEATRGLITNHPTLKDTIEESLRLKLLDPDEKVRSAACKVFSQLDYESALHHVSEEQLRAVADRGKDKKQSVRVEALNSLGKLYSVAYPEMENNDPSAIKQFAWIPDEILQMMAINQDVRVVVEQVVADYIFPLPSLSNTGSKGGEVDEVAWTDRILNTMKYLTEKSINALLGLSGLKYGGVIDDDEELVTRKMHSIIQHIACSYHDPHKASEDLNAFAKLNEPRLYKLLKTCMDPQSDLKGLAKAMHDFQKRLEQSAPNLISTMNILLRRASFRLINQSAIPTLLKRVQKSHGQTHVTAGHAQTLLNFISKHSPALYKSHISELTKGLADEKNQAAVEVSLQALAAVAQWDPELSPSDSRTTERVARYALQSDPRHSKFAARFLAFSKNKEELCAEVIQKIAESIGESEPPVLVAQIAALSQLARYSPSAFELNSEVLMSFLFKNVLMTPIVASTVDMEMDDEWIEDDEVPNELKAKLLALKVCRNRSLAFASSENALEIATPVLKMFTTILENRGTLAPDANEDSRVMSRMRLQAAISLLHLSIIDLFATALIPKFLRMAVVVQDSCYNVRITFLSKLITLLQPRKIPPRFNVIPFLTIHDPETDVKMMFVQAASYIQTALKKLPAGLRVEHLEMMFIRLLHLLAHHPDFSPTPEDLMDIARYVGFYLDLVGSAETISLLYHLAMKGKTVRDAESHGHSEVSLDCLANFYVLCELAQELIKARAQHNGWSIQSYPGKVRLPSDILRPLPNAETVNKIVKRVYLPAEALTALNEIFKSGTKGSSTKVRQSGFGLTGG</sequence>
<evidence type="ECO:0000313" key="6">
    <source>
        <dbReference type="EMBL" id="PFH47385.1"/>
    </source>
</evidence>
<evidence type="ECO:0000256" key="1">
    <source>
        <dbReference type="ARBA" id="ARBA00004123"/>
    </source>
</evidence>
<dbReference type="STRING" id="703135.A0A2A9N930"/>
<dbReference type="SUPFAM" id="SSF48371">
    <property type="entry name" value="ARM repeat"/>
    <property type="match status" value="2"/>
</dbReference>
<keyword evidence="3" id="KW-0498">Mitosis</keyword>
<dbReference type="GO" id="GO:0000785">
    <property type="term" value="C:chromatin"/>
    <property type="evidence" value="ECO:0007669"/>
    <property type="project" value="TreeGrafter"/>
</dbReference>
<evidence type="ECO:0000256" key="2">
    <source>
        <dbReference type="ARBA" id="ARBA00022618"/>
    </source>
</evidence>
<dbReference type="Pfam" id="PF20168">
    <property type="entry name" value="PDS5"/>
    <property type="match status" value="1"/>
</dbReference>
<accession>A0A2A9N930</accession>
<dbReference type="InterPro" id="IPR011989">
    <property type="entry name" value="ARM-like"/>
</dbReference>
<gene>
    <name evidence="6" type="ORF">AMATHDRAFT_152196</name>
</gene>
<proteinExistence type="predicted"/>
<comment type="subcellular location">
    <subcellularLocation>
        <location evidence="1">Nucleus</location>
    </subcellularLocation>
</comment>
<dbReference type="GO" id="GO:0051301">
    <property type="term" value="P:cell division"/>
    <property type="evidence" value="ECO:0007669"/>
    <property type="project" value="UniProtKB-KW"/>
</dbReference>
<dbReference type="PANTHER" id="PTHR12663:SF0">
    <property type="entry name" value="PRECOCIOUS DISSOCIATION OF SISTERS 5, ISOFORM A"/>
    <property type="match status" value="1"/>
</dbReference>
<dbReference type="GO" id="GO:0007064">
    <property type="term" value="P:mitotic sister chromatid cohesion"/>
    <property type="evidence" value="ECO:0007669"/>
    <property type="project" value="InterPro"/>
</dbReference>
<evidence type="ECO:0000256" key="5">
    <source>
        <dbReference type="ARBA" id="ARBA00023306"/>
    </source>
</evidence>
<evidence type="ECO:0000313" key="7">
    <source>
        <dbReference type="Proteomes" id="UP000242287"/>
    </source>
</evidence>
<dbReference type="Gene3D" id="1.25.10.10">
    <property type="entry name" value="Leucine-rich Repeat Variant"/>
    <property type="match status" value="2"/>
</dbReference>
<keyword evidence="7" id="KW-1185">Reference proteome</keyword>
<dbReference type="GO" id="GO:0006281">
    <property type="term" value="P:DNA repair"/>
    <property type="evidence" value="ECO:0007669"/>
    <property type="project" value="TreeGrafter"/>
</dbReference>
<dbReference type="CDD" id="cd19953">
    <property type="entry name" value="PDS5"/>
    <property type="match status" value="1"/>
</dbReference>
<name>A0A2A9N930_9AGAR</name>
<organism evidence="6 7">
    <name type="scientific">Amanita thiersii Skay4041</name>
    <dbReference type="NCBI Taxonomy" id="703135"/>
    <lineage>
        <taxon>Eukaryota</taxon>
        <taxon>Fungi</taxon>
        <taxon>Dikarya</taxon>
        <taxon>Basidiomycota</taxon>
        <taxon>Agaricomycotina</taxon>
        <taxon>Agaricomycetes</taxon>
        <taxon>Agaricomycetidae</taxon>
        <taxon>Agaricales</taxon>
        <taxon>Pluteineae</taxon>
        <taxon>Amanitaceae</taxon>
        <taxon>Amanita</taxon>
    </lineage>
</organism>
<dbReference type="InterPro" id="IPR039776">
    <property type="entry name" value="Pds5"/>
</dbReference>
<evidence type="ECO:0000256" key="3">
    <source>
        <dbReference type="ARBA" id="ARBA00022776"/>
    </source>
</evidence>
<dbReference type="GO" id="GO:0005634">
    <property type="term" value="C:nucleus"/>
    <property type="evidence" value="ECO:0007669"/>
    <property type="project" value="UniProtKB-SubCell"/>
</dbReference>
<dbReference type="OrthoDB" id="200660at2759"/>
<dbReference type="AlphaFoldDB" id="A0A2A9N930"/>
<keyword evidence="5" id="KW-0131">Cell cycle</keyword>
<evidence type="ECO:0000256" key="4">
    <source>
        <dbReference type="ARBA" id="ARBA00023242"/>
    </source>
</evidence>
<reference evidence="6 7" key="1">
    <citation type="submission" date="2014-02" db="EMBL/GenBank/DDBJ databases">
        <title>Transposable element dynamics among asymbiotic and ectomycorrhizal Amanita fungi.</title>
        <authorList>
            <consortium name="DOE Joint Genome Institute"/>
            <person name="Hess J."/>
            <person name="Skrede I."/>
            <person name="Wolfe B."/>
            <person name="LaButti K."/>
            <person name="Ohm R.A."/>
            <person name="Grigoriev I.V."/>
            <person name="Pringle A."/>
        </authorList>
    </citation>
    <scope>NUCLEOTIDE SEQUENCE [LARGE SCALE GENOMIC DNA]</scope>
    <source>
        <strain evidence="6 7">SKay4041</strain>
    </source>
</reference>
<dbReference type="InterPro" id="IPR016024">
    <property type="entry name" value="ARM-type_fold"/>
</dbReference>
<protein>
    <submittedName>
        <fullName evidence="6">Uncharacterized protein</fullName>
    </submittedName>
</protein>
<dbReference type="EMBL" id="KZ302114">
    <property type="protein sequence ID" value="PFH47385.1"/>
    <property type="molecule type" value="Genomic_DNA"/>
</dbReference>
<keyword evidence="2" id="KW-0132">Cell division</keyword>
<dbReference type="PANTHER" id="PTHR12663">
    <property type="entry name" value="ANDROGEN INDUCED INHIBITOR OF PROLIFERATION AS3 / PDS5-RELATED"/>
    <property type="match status" value="1"/>
</dbReference>
<dbReference type="Proteomes" id="UP000242287">
    <property type="component" value="Unassembled WGS sequence"/>
</dbReference>